<evidence type="ECO:0000256" key="2">
    <source>
        <dbReference type="ARBA" id="ARBA00022630"/>
    </source>
</evidence>
<comment type="cofactor">
    <cofactor evidence="1">
        <name>FAD</name>
        <dbReference type="ChEBI" id="CHEBI:57692"/>
    </cofactor>
</comment>
<evidence type="ECO:0000313" key="9">
    <source>
        <dbReference type="Proteomes" id="UP000253509"/>
    </source>
</evidence>
<dbReference type="EMBL" id="QNSB01000008">
    <property type="protein sequence ID" value="RBP70642.1"/>
    <property type="molecule type" value="Genomic_DNA"/>
</dbReference>
<dbReference type="PANTHER" id="PTHR43104">
    <property type="entry name" value="L-2-HYDROXYGLUTARATE DEHYDROGENASE, MITOCHONDRIAL"/>
    <property type="match status" value="1"/>
</dbReference>
<dbReference type="Pfam" id="PF01266">
    <property type="entry name" value="DAO"/>
    <property type="match status" value="1"/>
</dbReference>
<dbReference type="Gene3D" id="3.30.9.10">
    <property type="entry name" value="D-Amino Acid Oxidase, subunit A, domain 2"/>
    <property type="match status" value="2"/>
</dbReference>
<sequence length="561" mass="59413">MSIARVAVVGAGLVGLAVAREISERLPDAQVTVFDKEDGVAAHQSGHTSGIVDAGLEEEPNSLSAALTRRGVERLVPYISERGIPYRECGQLVVAQDTDDADRLEEMLARAEANGVPGVRLLDRTRMREIEPHCRGVLALYSPHTAVIDFPALAEALASDVRAVGGEIRLGTEITGIDVMADEVRLRARLVQPASDAGPETDDRPTGSGRGRGADGASETDGSRGGHEPGGSRSEDVSAAPGGPRRGDAADDLDEQVQEVPRTYRGRDAGPVIGLGDELRSRFGDKSWFKQVEETLDKWGEKMSGGGGDFGSEFPGPGRERPDGGHGTDDVRPEPGTGHQRTRQPRTPDEDAGSFDLVVLAAGLHADRLAATAGLDPEPRIIPFTSDFFVMAEPDAEVVGGVISSVPDPSAPLTRTVLARGITGSLLLGPNTYPSLGREAYGRRDVDFGDLGSTLGFGGFWKFASQNAKTAMRGAKAVVSTSAFVEGVQRYVPDIRAGAVKPGPRGVHSQAIDATGELRDELIVTTRGRLTEVRNVPRWGAASALALAEHIADRALRVHHR</sequence>
<feature type="domain" description="FAD dependent oxidoreductase" evidence="7">
    <location>
        <begin position="5"/>
        <end position="181"/>
    </location>
</feature>
<feature type="compositionally biased region" description="Basic and acidic residues" evidence="6">
    <location>
        <begin position="318"/>
        <end position="333"/>
    </location>
</feature>
<accession>A0A366IGI4</accession>
<comment type="similarity">
    <text evidence="5">Belongs to the L2HGDH family.</text>
</comment>
<dbReference type="GO" id="GO:0047545">
    <property type="term" value="F:(S)-2-hydroxyglutarate dehydrogenase activity"/>
    <property type="evidence" value="ECO:0007669"/>
    <property type="project" value="TreeGrafter"/>
</dbReference>
<evidence type="ECO:0000256" key="1">
    <source>
        <dbReference type="ARBA" id="ARBA00001974"/>
    </source>
</evidence>
<proteinExistence type="inferred from homology"/>
<evidence type="ECO:0000256" key="3">
    <source>
        <dbReference type="ARBA" id="ARBA00022827"/>
    </source>
</evidence>
<feature type="region of interest" description="Disordered" evidence="6">
    <location>
        <begin position="259"/>
        <end position="278"/>
    </location>
</feature>
<reference evidence="8 9" key="1">
    <citation type="submission" date="2018-06" db="EMBL/GenBank/DDBJ databases">
        <title>Freshwater and sediment microbial communities from various areas in North America, analyzing microbe dynamics in response to fracking.</title>
        <authorList>
            <person name="Lamendella R."/>
        </authorList>
    </citation>
    <scope>NUCLEOTIDE SEQUENCE [LARGE SCALE GENOMIC DNA]</scope>
    <source>
        <strain evidence="8 9">3b_TX</strain>
    </source>
</reference>
<evidence type="ECO:0000259" key="7">
    <source>
        <dbReference type="Pfam" id="PF01266"/>
    </source>
</evidence>
<comment type="caution">
    <text evidence="8">The sequence shown here is derived from an EMBL/GenBank/DDBJ whole genome shotgun (WGS) entry which is preliminary data.</text>
</comment>
<gene>
    <name evidence="8" type="ORF">DFO65_10894</name>
</gene>
<dbReference type="Proteomes" id="UP000253509">
    <property type="component" value="Unassembled WGS sequence"/>
</dbReference>
<keyword evidence="4" id="KW-0560">Oxidoreductase</keyword>
<keyword evidence="2" id="KW-0285">Flavoprotein</keyword>
<organism evidence="8 9">
    <name type="scientific">Brevibacterium celere</name>
    <dbReference type="NCBI Taxonomy" id="225845"/>
    <lineage>
        <taxon>Bacteria</taxon>
        <taxon>Bacillati</taxon>
        <taxon>Actinomycetota</taxon>
        <taxon>Actinomycetes</taxon>
        <taxon>Micrococcales</taxon>
        <taxon>Brevibacteriaceae</taxon>
        <taxon>Brevibacterium</taxon>
    </lineage>
</organism>
<dbReference type="Gene3D" id="3.50.50.60">
    <property type="entry name" value="FAD/NAD(P)-binding domain"/>
    <property type="match status" value="1"/>
</dbReference>
<evidence type="ECO:0000256" key="4">
    <source>
        <dbReference type="ARBA" id="ARBA00023002"/>
    </source>
</evidence>
<evidence type="ECO:0000256" key="6">
    <source>
        <dbReference type="SAM" id="MobiDB-lite"/>
    </source>
</evidence>
<evidence type="ECO:0000313" key="8">
    <source>
        <dbReference type="EMBL" id="RBP70642.1"/>
    </source>
</evidence>
<protein>
    <submittedName>
        <fullName evidence="8">FAD dependent oxidoreductase</fullName>
    </submittedName>
</protein>
<dbReference type="RefSeq" id="WP_113904762.1">
    <property type="nucleotide sequence ID" value="NZ_QNSB01000008.1"/>
</dbReference>
<dbReference type="InterPro" id="IPR006076">
    <property type="entry name" value="FAD-dep_OxRdtase"/>
</dbReference>
<dbReference type="SUPFAM" id="SSF51905">
    <property type="entry name" value="FAD/NAD(P)-binding domain"/>
    <property type="match status" value="1"/>
</dbReference>
<name>A0A366IGI4_9MICO</name>
<evidence type="ECO:0000256" key="5">
    <source>
        <dbReference type="ARBA" id="ARBA00037941"/>
    </source>
</evidence>
<feature type="region of interest" description="Disordered" evidence="6">
    <location>
        <begin position="190"/>
        <end position="253"/>
    </location>
</feature>
<dbReference type="InterPro" id="IPR036188">
    <property type="entry name" value="FAD/NAD-bd_sf"/>
</dbReference>
<feature type="region of interest" description="Disordered" evidence="6">
    <location>
        <begin position="299"/>
        <end position="351"/>
    </location>
</feature>
<keyword evidence="9" id="KW-1185">Reference proteome</keyword>
<dbReference type="PANTHER" id="PTHR43104:SF2">
    <property type="entry name" value="L-2-HYDROXYGLUTARATE DEHYDROGENASE, MITOCHONDRIAL"/>
    <property type="match status" value="1"/>
</dbReference>
<keyword evidence="3" id="KW-0274">FAD</keyword>
<dbReference type="AlphaFoldDB" id="A0A366IGI4"/>